<keyword evidence="4" id="KW-1185">Reference proteome</keyword>
<dbReference type="InterPro" id="IPR036582">
    <property type="entry name" value="Mao_N_sf"/>
</dbReference>
<proteinExistence type="predicted"/>
<dbReference type="STRING" id="588581.Cpap_3893"/>
<feature type="region of interest" description="Disordered" evidence="1">
    <location>
        <begin position="207"/>
        <end position="245"/>
    </location>
</feature>
<name>F1T7L0_9FIRM</name>
<dbReference type="Gene3D" id="3.30.457.10">
    <property type="entry name" value="Copper amine oxidase-like, N-terminal domain"/>
    <property type="match status" value="1"/>
</dbReference>
<feature type="domain" description="Copper amine oxidase-like N-terminal" evidence="2">
    <location>
        <begin position="99"/>
        <end position="205"/>
    </location>
</feature>
<dbReference type="Pfam" id="PF07833">
    <property type="entry name" value="Cu_amine_oxidN1"/>
    <property type="match status" value="1"/>
</dbReference>
<organism evidence="3 4">
    <name type="scientific">Ruminiclostridium papyrosolvens DSM 2782</name>
    <dbReference type="NCBI Taxonomy" id="588581"/>
    <lineage>
        <taxon>Bacteria</taxon>
        <taxon>Bacillati</taxon>
        <taxon>Bacillota</taxon>
        <taxon>Clostridia</taxon>
        <taxon>Eubacteriales</taxon>
        <taxon>Oscillospiraceae</taxon>
        <taxon>Ruminiclostridium</taxon>
    </lineage>
</organism>
<dbReference type="eggNOG" id="COG2182">
    <property type="taxonomic scope" value="Bacteria"/>
</dbReference>
<evidence type="ECO:0000313" key="4">
    <source>
        <dbReference type="Proteomes" id="UP000003860"/>
    </source>
</evidence>
<reference evidence="3" key="2">
    <citation type="submission" date="2011-01" db="EMBL/GenBank/DDBJ databases">
        <title>The Non-contiguous Finished genome of Clostridium papyrosolvens.</title>
        <authorList>
            <person name="Lucas S."/>
            <person name="Copeland A."/>
            <person name="Lapidus A."/>
            <person name="Cheng J.-F."/>
            <person name="Goodwin L."/>
            <person name="Pitluck S."/>
            <person name="Misra M."/>
            <person name="Chertkov O."/>
            <person name="Detter J.C."/>
            <person name="Han C."/>
            <person name="Tapia R."/>
            <person name="Land M."/>
            <person name="Hauser L."/>
            <person name="Kyrpides N."/>
            <person name="Ivanova N."/>
            <person name="Pagani I."/>
            <person name="Mouttaki H."/>
            <person name="He Z."/>
            <person name="Zhou J."/>
            <person name="Hemme C.L."/>
            <person name="Woyke T."/>
        </authorList>
    </citation>
    <scope>NUCLEOTIDE SEQUENCE [LARGE SCALE GENOMIC DNA]</scope>
    <source>
        <strain evidence="3">DSM 2782</strain>
    </source>
</reference>
<reference evidence="3" key="1">
    <citation type="submission" date="2009-07" db="EMBL/GenBank/DDBJ databases">
        <authorList>
            <consortium name="US DOE Joint Genome Institute (JGI-PGF)"/>
            <person name="Lucas S."/>
            <person name="Copeland A."/>
            <person name="Lapidus A."/>
            <person name="Glavina del Rio T."/>
            <person name="Tice H."/>
            <person name="Bruce D."/>
            <person name="Goodwin L."/>
            <person name="Pitluck S."/>
            <person name="Larimer F."/>
            <person name="Land M.L."/>
            <person name="Mouttaki H."/>
            <person name="He Z."/>
            <person name="Zhou J."/>
            <person name="Hemme C.L."/>
        </authorList>
    </citation>
    <scope>NUCLEOTIDE SEQUENCE</scope>
    <source>
        <strain evidence="3">DSM 2782</strain>
    </source>
</reference>
<gene>
    <name evidence="3" type="ORF">Cpap_3893</name>
</gene>
<feature type="compositionally biased region" description="Low complexity" evidence="1">
    <location>
        <begin position="213"/>
        <end position="245"/>
    </location>
</feature>
<sequence length="245" mass="26516">MKLKKVLIGSLAFIILMTSLVMPGVLAKSSNTTSKYTIADSNKPDKNANSMKKQDRAAEKAAIKATYSKDELAKLKITGDKIKKNNKNVTVLPVENIIVKGAKVKFDTPPVIKSGRTLIPVKALSEAFGAEVKWISAERKVLITKDNTEIVLQLDNNKIYVNGVESKIDVPACSINGRTVVPIKFIVEKMGLLVKWDSDSQVVEIENPTPTVPAQSTTTPAETTTMPAQPTTTPTEPTTPGQTAQ</sequence>
<evidence type="ECO:0000259" key="2">
    <source>
        <dbReference type="Pfam" id="PF07833"/>
    </source>
</evidence>
<dbReference type="OrthoDB" id="1684927at2"/>
<dbReference type="Proteomes" id="UP000003860">
    <property type="component" value="Unassembled WGS sequence"/>
</dbReference>
<evidence type="ECO:0000313" key="3">
    <source>
        <dbReference type="EMBL" id="EGD49458.1"/>
    </source>
</evidence>
<accession>F1T7L0</accession>
<dbReference type="RefSeq" id="WP_004616161.1">
    <property type="nucleotide sequence ID" value="NZ_ACXX02000001.1"/>
</dbReference>
<dbReference type="SUPFAM" id="SSF55383">
    <property type="entry name" value="Copper amine oxidase, domain N"/>
    <property type="match status" value="1"/>
</dbReference>
<comment type="caution">
    <text evidence="3">The sequence shown here is derived from an EMBL/GenBank/DDBJ whole genome shotgun (WGS) entry which is preliminary data.</text>
</comment>
<dbReference type="AlphaFoldDB" id="F1T7L0"/>
<evidence type="ECO:0000256" key="1">
    <source>
        <dbReference type="SAM" id="MobiDB-lite"/>
    </source>
</evidence>
<dbReference type="InterPro" id="IPR012854">
    <property type="entry name" value="Cu_amine_oxidase-like_N"/>
</dbReference>
<protein>
    <submittedName>
        <fullName evidence="3">Copper amine oxidase-like domain-containing protein</fullName>
    </submittedName>
</protein>
<dbReference type="EMBL" id="ACXX02000001">
    <property type="protein sequence ID" value="EGD49458.1"/>
    <property type="molecule type" value="Genomic_DNA"/>
</dbReference>